<accession>S2LG20</accession>
<comment type="caution">
    <text evidence="2">The sequence shown here is derived from an EMBL/GenBank/DDBJ whole genome shotgun (WGS) entry which is preliminary data.</text>
</comment>
<feature type="region of interest" description="Disordered" evidence="1">
    <location>
        <begin position="42"/>
        <end position="65"/>
    </location>
</feature>
<name>S2LG20_LITA3</name>
<feature type="compositionally biased region" description="Basic and acidic residues" evidence="1">
    <location>
        <begin position="55"/>
        <end position="65"/>
    </location>
</feature>
<gene>
    <name evidence="2" type="ORF">L861_19110</name>
</gene>
<reference evidence="2 3" key="1">
    <citation type="journal article" date="2013" name="Genome Announc.">
        <title>Draft genome sequence of the moderately halophilic gammaproteobacterium Halomonas anticariensis FP35.</title>
        <authorList>
            <person name="Tahrioui A."/>
            <person name="Quesada E."/>
            <person name="Llamas I."/>
        </authorList>
    </citation>
    <scope>NUCLEOTIDE SEQUENCE [LARGE SCALE GENOMIC DNA]</scope>
    <source>
        <strain evidence="3">DSM 16096 / CECT 5854 / LMG 22089 / FP35</strain>
    </source>
</reference>
<sequence length="65" mass="7699">MWHNDLGWGMQCGAINKRPEFEAYWAGLKERPAQRRSEEFIEQMTTQRHRSTGRRSPELHAKNVS</sequence>
<dbReference type="AlphaFoldDB" id="S2LG20"/>
<evidence type="ECO:0000256" key="1">
    <source>
        <dbReference type="SAM" id="MobiDB-lite"/>
    </source>
</evidence>
<dbReference type="Proteomes" id="UP000014463">
    <property type="component" value="Unassembled WGS sequence"/>
</dbReference>
<protein>
    <submittedName>
        <fullName evidence="2">Uncharacterized protein</fullName>
    </submittedName>
</protein>
<evidence type="ECO:0000313" key="2">
    <source>
        <dbReference type="EMBL" id="EPC03646.1"/>
    </source>
</evidence>
<keyword evidence="3" id="KW-1185">Reference proteome</keyword>
<organism evidence="2 3">
    <name type="scientific">Litchfieldella anticariensis (strain DSM 16096 / CECT 5854 / CIP 108499 / LMG 22089 / FP35)</name>
    <name type="common">Halomonas anticariensis</name>
    <dbReference type="NCBI Taxonomy" id="1121939"/>
    <lineage>
        <taxon>Bacteria</taxon>
        <taxon>Pseudomonadati</taxon>
        <taxon>Pseudomonadota</taxon>
        <taxon>Gammaproteobacteria</taxon>
        <taxon>Oceanospirillales</taxon>
        <taxon>Halomonadaceae</taxon>
        <taxon>Litchfieldella</taxon>
    </lineage>
</organism>
<evidence type="ECO:0000313" key="3">
    <source>
        <dbReference type="Proteomes" id="UP000014463"/>
    </source>
</evidence>
<proteinExistence type="predicted"/>
<dbReference type="EMBL" id="ASTJ01000012">
    <property type="protein sequence ID" value="EPC03646.1"/>
    <property type="molecule type" value="Genomic_DNA"/>
</dbReference>